<evidence type="ECO:0000313" key="3">
    <source>
        <dbReference type="Proteomes" id="UP000015480"/>
    </source>
</evidence>
<reference evidence="2 3" key="1">
    <citation type="journal article" date="2014" name="BMC Genomics">
        <title>Architecture and functions of a multipartite genome of the methylotrophic bacterium Paracoccus aminophilus JCM 7686, containing primary and secondary chromids.</title>
        <authorList>
            <person name="Dziewit L."/>
            <person name="Czarnecki J."/>
            <person name="Wibberg D."/>
            <person name="Radlinska M."/>
            <person name="Mrozek P."/>
            <person name="Szymczak M."/>
            <person name="Schluter A."/>
            <person name="Puhler A."/>
            <person name="Bartosik D."/>
        </authorList>
    </citation>
    <scope>NUCLEOTIDE SEQUENCE [LARGE SCALE GENOMIC DNA]</scope>
    <source>
        <strain evidence="2">JCM 7686</strain>
        <plasmid evidence="3">Plasmid pAMI4</plasmid>
    </source>
</reference>
<feature type="domain" description="DUF4123" evidence="1">
    <location>
        <begin position="65"/>
        <end position="189"/>
    </location>
</feature>
<evidence type="ECO:0000259" key="1">
    <source>
        <dbReference type="Pfam" id="PF13503"/>
    </source>
</evidence>
<evidence type="ECO:0000313" key="2">
    <source>
        <dbReference type="EMBL" id="AGT11010.1"/>
    </source>
</evidence>
<accession>S5Y5M0</accession>
<gene>
    <name evidence="2" type="ORF">JCM7686_pAMI4p322</name>
</gene>
<name>S5Y5M0_PARAH</name>
<organism evidence="2 3">
    <name type="scientific">Paracoccus aminophilus JCM 7686</name>
    <dbReference type="NCBI Taxonomy" id="1367847"/>
    <lineage>
        <taxon>Bacteria</taxon>
        <taxon>Pseudomonadati</taxon>
        <taxon>Pseudomonadota</taxon>
        <taxon>Alphaproteobacteria</taxon>
        <taxon>Rhodobacterales</taxon>
        <taxon>Paracoccaceae</taxon>
        <taxon>Paracoccus</taxon>
    </lineage>
</organism>
<keyword evidence="3" id="KW-1185">Reference proteome</keyword>
<protein>
    <recommendedName>
        <fullName evidence="1">DUF4123 domain-containing protein</fullName>
    </recommendedName>
</protein>
<keyword evidence="2" id="KW-0614">Plasmid</keyword>
<geneLocation type="plasmid" evidence="2 3">
    <name>pAMI4</name>
</geneLocation>
<sequence>MSAVLQAQGEISFLHYSLLLPARLRSGPVEERNVQISQTFELTSNPDGPPESLEWLFDGSHGRNCFAVLDAASLPNLPELLSVSDQQFDCLFRGKARSDLANVAPWILRLDPTSRFTQRLWIQGTAPWQLGGKFRGLLLSSDDSIGQVTQHFRRLTRIRRADADEWMFFRFYNPHTIAAIAPHLTRQEAASILGSYVIAGVDGLASATFRAKEAEGPARISPQPFLLRNEHIRAMAEYEGQRFSRLLEEDVRGERPDLSADMIERLVTSGLDLCANVGLQQKDSIAGYVLLSAYLGADFPLRHPPLASIVDPLRPERERKTLIHARLKGI</sequence>
<dbReference type="HOGENOM" id="CLU_841566_0_0_5"/>
<dbReference type="Pfam" id="PF13503">
    <property type="entry name" value="DUF4123"/>
    <property type="match status" value="1"/>
</dbReference>
<dbReference type="eggNOG" id="COG4104">
    <property type="taxonomic scope" value="Bacteria"/>
</dbReference>
<dbReference type="InterPro" id="IPR025391">
    <property type="entry name" value="DUF4123"/>
</dbReference>
<dbReference type="EMBL" id="CP006652">
    <property type="protein sequence ID" value="AGT11010.1"/>
    <property type="molecule type" value="Genomic_DNA"/>
</dbReference>
<dbReference type="AlphaFoldDB" id="S5Y5M0"/>
<dbReference type="PATRIC" id="fig|1367847.3.peg.3969"/>
<dbReference type="Proteomes" id="UP000015480">
    <property type="component" value="Plasmid pAMI4"/>
</dbReference>
<proteinExistence type="predicted"/>
<dbReference type="KEGG" id="pami:JCM7686_pAMI4p322"/>